<reference evidence="1" key="1">
    <citation type="submission" date="2020-08" db="EMBL/GenBank/DDBJ databases">
        <title>Genome sequencing and assembly of the red palm weevil Rhynchophorus ferrugineus.</title>
        <authorList>
            <person name="Dias G.B."/>
            <person name="Bergman C.M."/>
            <person name="Manee M."/>
        </authorList>
    </citation>
    <scope>NUCLEOTIDE SEQUENCE</scope>
    <source>
        <strain evidence="1">AA-2017</strain>
        <tissue evidence="1">Whole larva</tissue>
    </source>
</reference>
<dbReference type="Proteomes" id="UP000625711">
    <property type="component" value="Unassembled WGS sequence"/>
</dbReference>
<evidence type="ECO:0000313" key="2">
    <source>
        <dbReference type="Proteomes" id="UP000625711"/>
    </source>
</evidence>
<sequence length="120" mass="13864">MLERERKEEREKTDQTSSLLDALVRASSSGIFHLGNAPVFITVRRTKSRSNLSTESGTPKFVFRVRAGEVQLPSARLTSDIINMPSPNRIKRRQRIFPREIFVEFHLYRPLPSEIVINQI</sequence>
<comment type="caution">
    <text evidence="1">The sequence shown here is derived from an EMBL/GenBank/DDBJ whole genome shotgun (WGS) entry which is preliminary data.</text>
</comment>
<dbReference type="EMBL" id="JAACXV010014278">
    <property type="protein sequence ID" value="KAF7269027.1"/>
    <property type="molecule type" value="Genomic_DNA"/>
</dbReference>
<keyword evidence="2" id="KW-1185">Reference proteome</keyword>
<name>A0A834HUI8_RHYFE</name>
<evidence type="ECO:0000313" key="1">
    <source>
        <dbReference type="EMBL" id="KAF7269027.1"/>
    </source>
</evidence>
<dbReference type="AlphaFoldDB" id="A0A834HUI8"/>
<organism evidence="1 2">
    <name type="scientific">Rhynchophorus ferrugineus</name>
    <name type="common">Red palm weevil</name>
    <name type="synonym">Curculio ferrugineus</name>
    <dbReference type="NCBI Taxonomy" id="354439"/>
    <lineage>
        <taxon>Eukaryota</taxon>
        <taxon>Metazoa</taxon>
        <taxon>Ecdysozoa</taxon>
        <taxon>Arthropoda</taxon>
        <taxon>Hexapoda</taxon>
        <taxon>Insecta</taxon>
        <taxon>Pterygota</taxon>
        <taxon>Neoptera</taxon>
        <taxon>Endopterygota</taxon>
        <taxon>Coleoptera</taxon>
        <taxon>Polyphaga</taxon>
        <taxon>Cucujiformia</taxon>
        <taxon>Curculionidae</taxon>
        <taxon>Dryophthorinae</taxon>
        <taxon>Rhynchophorus</taxon>
    </lineage>
</organism>
<gene>
    <name evidence="1" type="ORF">GWI33_017907</name>
</gene>
<proteinExistence type="predicted"/>
<accession>A0A834HUI8</accession>
<protein>
    <submittedName>
        <fullName evidence="1">Uncharacterized protein</fullName>
    </submittedName>
</protein>